<evidence type="ECO:0000313" key="1">
    <source>
        <dbReference type="EMBL" id="GGR06258.1"/>
    </source>
</evidence>
<organism evidence="1 2">
    <name type="scientific">Streptomyces aurantiogriseus</name>
    <dbReference type="NCBI Taxonomy" id="66870"/>
    <lineage>
        <taxon>Bacteria</taxon>
        <taxon>Bacillati</taxon>
        <taxon>Actinomycetota</taxon>
        <taxon>Actinomycetes</taxon>
        <taxon>Kitasatosporales</taxon>
        <taxon>Streptomycetaceae</taxon>
        <taxon>Streptomyces</taxon>
    </lineage>
</organism>
<comment type="caution">
    <text evidence="1">The sequence shown here is derived from an EMBL/GenBank/DDBJ whole genome shotgun (WGS) entry which is preliminary data.</text>
</comment>
<name>A0A918F3X9_9ACTN</name>
<reference evidence="1" key="1">
    <citation type="journal article" date="2014" name="Int. J. Syst. Evol. Microbiol.">
        <title>Complete genome sequence of Corynebacterium casei LMG S-19264T (=DSM 44701T), isolated from a smear-ripened cheese.</title>
        <authorList>
            <consortium name="US DOE Joint Genome Institute (JGI-PGF)"/>
            <person name="Walter F."/>
            <person name="Albersmeier A."/>
            <person name="Kalinowski J."/>
            <person name="Ruckert C."/>
        </authorList>
    </citation>
    <scope>NUCLEOTIDE SEQUENCE</scope>
    <source>
        <strain evidence="1">JCM 4346</strain>
    </source>
</reference>
<keyword evidence="2" id="KW-1185">Reference proteome</keyword>
<dbReference type="Proteomes" id="UP000658320">
    <property type="component" value="Unassembled WGS sequence"/>
</dbReference>
<reference evidence="1" key="2">
    <citation type="submission" date="2020-09" db="EMBL/GenBank/DDBJ databases">
        <authorList>
            <person name="Sun Q."/>
            <person name="Ohkuma M."/>
        </authorList>
    </citation>
    <scope>NUCLEOTIDE SEQUENCE</scope>
    <source>
        <strain evidence="1">JCM 4346</strain>
    </source>
</reference>
<gene>
    <name evidence="1" type="ORF">GCM10010251_22510</name>
</gene>
<evidence type="ECO:0000313" key="2">
    <source>
        <dbReference type="Proteomes" id="UP000658320"/>
    </source>
</evidence>
<dbReference type="AlphaFoldDB" id="A0A918F3X9"/>
<dbReference type="EMBL" id="BMSX01000004">
    <property type="protein sequence ID" value="GGR06258.1"/>
    <property type="molecule type" value="Genomic_DNA"/>
</dbReference>
<sequence>MPTTRILATAVFVSAPKTRETLLLEPGTEVSDPAIAAQITHPDAWLSQTRRRSRITRAESS</sequence>
<dbReference type="RefSeq" id="WP_189934916.1">
    <property type="nucleotide sequence ID" value="NZ_BMSX01000004.1"/>
</dbReference>
<accession>A0A918F3X9</accession>
<proteinExistence type="predicted"/>
<protein>
    <submittedName>
        <fullName evidence="1">Uncharacterized protein</fullName>
    </submittedName>
</protein>